<dbReference type="RefSeq" id="WP_084527636.1">
    <property type="nucleotide sequence ID" value="NZ_FQUP01000004.1"/>
</dbReference>
<evidence type="ECO:0000256" key="1">
    <source>
        <dbReference type="ARBA" id="ARBA00001968"/>
    </source>
</evidence>
<dbReference type="AlphaFoldDB" id="A0A1M5IVT3"/>
<evidence type="ECO:0000256" key="2">
    <source>
        <dbReference type="ARBA" id="ARBA00016549"/>
    </source>
</evidence>
<dbReference type="CDD" id="cd16841">
    <property type="entry name" value="RraA_family"/>
    <property type="match status" value="1"/>
</dbReference>
<dbReference type="Pfam" id="PF03737">
    <property type="entry name" value="RraA-like"/>
    <property type="match status" value="1"/>
</dbReference>
<dbReference type="PANTHER" id="PTHR33254:SF4">
    <property type="entry name" value="4-HYDROXY-4-METHYL-2-OXOGLUTARATE ALDOLASE 3-RELATED"/>
    <property type="match status" value="1"/>
</dbReference>
<dbReference type="STRING" id="1122133.SAMN02745157_4003"/>
<organism evidence="6 7">
    <name type="scientific">Kaistia soli DSM 19436</name>
    <dbReference type="NCBI Taxonomy" id="1122133"/>
    <lineage>
        <taxon>Bacteria</taxon>
        <taxon>Pseudomonadati</taxon>
        <taxon>Pseudomonadota</taxon>
        <taxon>Alphaproteobacteria</taxon>
        <taxon>Hyphomicrobiales</taxon>
        <taxon>Kaistiaceae</taxon>
        <taxon>Kaistia</taxon>
    </lineage>
</organism>
<feature type="binding site" evidence="5">
    <location>
        <begin position="106"/>
        <end position="109"/>
    </location>
    <ligand>
        <name>substrate</name>
    </ligand>
</feature>
<evidence type="ECO:0000256" key="3">
    <source>
        <dbReference type="ARBA" id="ARBA00029596"/>
    </source>
</evidence>
<name>A0A1M5IVT3_9HYPH</name>
<comment type="cofactor">
    <cofactor evidence="1">
        <name>a divalent metal cation</name>
        <dbReference type="ChEBI" id="CHEBI:60240"/>
    </cofactor>
</comment>
<sequence length="228" mass="24280">MSANTSFRPYQNAPLPAGWEQLYSAVLSDALDAVGVTNQAFPPSIRPLDEQLKMCGRARTGIYMEVAYVEEGVNPYELEIAVVDDLKPGDVAVFACGGSSRIAPWGSLLSTATTVRGAAGCITDGFVRDILEIRRLKLPVFHAGIAPLDSKGRGQIQAVDVPVICAGVRVAPGDLVFGDADGAVVVPQAVEADVLNIAFEKIRGEDHSMDELRAGGYLRDVYAKYGVL</sequence>
<dbReference type="SUPFAM" id="SSF89562">
    <property type="entry name" value="RraA-like"/>
    <property type="match status" value="1"/>
</dbReference>
<dbReference type="GO" id="GO:0046872">
    <property type="term" value="F:metal ion binding"/>
    <property type="evidence" value="ECO:0007669"/>
    <property type="project" value="UniProtKB-KW"/>
</dbReference>
<evidence type="ECO:0000256" key="5">
    <source>
        <dbReference type="PIRSR" id="PIRSR605493-1"/>
    </source>
</evidence>
<dbReference type="EMBL" id="FQUP01000004">
    <property type="protein sequence ID" value="SHG31893.1"/>
    <property type="molecule type" value="Genomic_DNA"/>
</dbReference>
<protein>
    <recommendedName>
        <fullName evidence="2">Putative 4-hydroxy-4-methyl-2-oxoglutarate aldolase</fullName>
    </recommendedName>
    <alternativeName>
        <fullName evidence="3">Regulator of ribonuclease activity homolog</fullName>
    </alternativeName>
    <alternativeName>
        <fullName evidence="4">RraA-like protein</fullName>
    </alternativeName>
</protein>
<comment type="cofactor">
    <cofactor evidence="5">
        <name>Mg(2+)</name>
        <dbReference type="ChEBI" id="CHEBI:18420"/>
    </cofactor>
</comment>
<reference evidence="6 7" key="1">
    <citation type="submission" date="2016-11" db="EMBL/GenBank/DDBJ databases">
        <authorList>
            <person name="Jaros S."/>
            <person name="Januszkiewicz K."/>
            <person name="Wedrychowicz H."/>
        </authorList>
    </citation>
    <scope>NUCLEOTIDE SEQUENCE [LARGE SCALE GENOMIC DNA]</scope>
    <source>
        <strain evidence="6 7">DSM 19436</strain>
    </source>
</reference>
<evidence type="ECO:0000256" key="4">
    <source>
        <dbReference type="ARBA" id="ARBA00030169"/>
    </source>
</evidence>
<accession>A0A1M5IVT3</accession>
<feature type="binding site" evidence="5">
    <location>
        <position position="128"/>
    </location>
    <ligand>
        <name>substrate</name>
    </ligand>
</feature>
<dbReference type="OrthoDB" id="9812532at2"/>
<evidence type="ECO:0000313" key="7">
    <source>
        <dbReference type="Proteomes" id="UP000184485"/>
    </source>
</evidence>
<dbReference type="InterPro" id="IPR036704">
    <property type="entry name" value="RraA/RraA-like_sf"/>
</dbReference>
<keyword evidence="5" id="KW-0479">Metal-binding</keyword>
<keyword evidence="5" id="KW-0460">Magnesium</keyword>
<dbReference type="InterPro" id="IPR005493">
    <property type="entry name" value="RraA/RraA-like"/>
</dbReference>
<dbReference type="PANTHER" id="PTHR33254">
    <property type="entry name" value="4-HYDROXY-4-METHYL-2-OXOGLUTARATE ALDOLASE 3-RELATED"/>
    <property type="match status" value="1"/>
</dbReference>
<feature type="binding site" evidence="5">
    <location>
        <position position="129"/>
    </location>
    <ligand>
        <name>Mg(2+)</name>
        <dbReference type="ChEBI" id="CHEBI:18420"/>
    </ligand>
</feature>
<dbReference type="Gene3D" id="3.50.30.40">
    <property type="entry name" value="Ribonuclease E inhibitor RraA/RraA-like"/>
    <property type="match status" value="1"/>
</dbReference>
<dbReference type="Proteomes" id="UP000184485">
    <property type="component" value="Unassembled WGS sequence"/>
</dbReference>
<keyword evidence="7" id="KW-1185">Reference proteome</keyword>
<evidence type="ECO:0000313" key="6">
    <source>
        <dbReference type="EMBL" id="SHG31893.1"/>
    </source>
</evidence>
<gene>
    <name evidence="6" type="ORF">SAMN02745157_4003</name>
</gene>
<proteinExistence type="predicted"/>